<comment type="caution">
    <text evidence="1">The sequence shown here is derived from an EMBL/GenBank/DDBJ whole genome shotgun (WGS) entry which is preliminary data.</text>
</comment>
<feature type="non-terminal residue" evidence="1">
    <location>
        <position position="1"/>
    </location>
</feature>
<name>W1XWS5_9ZZZZ</name>
<protein>
    <submittedName>
        <fullName evidence="1">Putative glycine dehydrogenase [decarboxylating] subunit 2</fullName>
    </submittedName>
</protein>
<reference evidence="1" key="1">
    <citation type="submission" date="2013-12" db="EMBL/GenBank/DDBJ databases">
        <title>A Varibaculum cambriense genome reconstructed from a premature infant gut community with otherwise low bacterial novelty that shifts toward anaerobic metabolism during the third week of life.</title>
        <authorList>
            <person name="Brown C.T."/>
            <person name="Sharon I."/>
            <person name="Thomas B.C."/>
            <person name="Castelle C.J."/>
            <person name="Morowitz M.J."/>
            <person name="Banfield J.F."/>
        </authorList>
    </citation>
    <scope>NUCLEOTIDE SEQUENCE</scope>
</reference>
<dbReference type="AlphaFoldDB" id="W1XWS5"/>
<feature type="non-terminal residue" evidence="1">
    <location>
        <position position="69"/>
    </location>
</feature>
<gene>
    <name evidence="1" type="ORF">Q604_UNBC12250G0001</name>
</gene>
<proteinExistence type="predicted"/>
<dbReference type="Gene3D" id="3.40.640.10">
    <property type="entry name" value="Type I PLP-dependent aspartate aminotransferase-like (Major domain)"/>
    <property type="match status" value="1"/>
</dbReference>
<sequence length="69" mass="7898">VIKDNDRYKYDNDIPNSIGRVKPFYGNFGIYLRAYTYIRSMGANGLKEVSEAAVINAQDRSTILFTIFI</sequence>
<dbReference type="EMBL" id="AZMM01012250">
    <property type="protein sequence ID" value="ETJ33294.1"/>
    <property type="molecule type" value="Genomic_DNA"/>
</dbReference>
<accession>W1XWS5</accession>
<dbReference type="InterPro" id="IPR015421">
    <property type="entry name" value="PyrdxlP-dep_Trfase_major"/>
</dbReference>
<organism evidence="1">
    <name type="scientific">human gut metagenome</name>
    <dbReference type="NCBI Taxonomy" id="408170"/>
    <lineage>
        <taxon>unclassified sequences</taxon>
        <taxon>metagenomes</taxon>
        <taxon>organismal metagenomes</taxon>
    </lineage>
</organism>
<evidence type="ECO:0000313" key="1">
    <source>
        <dbReference type="EMBL" id="ETJ33294.1"/>
    </source>
</evidence>